<dbReference type="PANTHER" id="PTHR43265">
    <property type="entry name" value="ESTERASE ESTD"/>
    <property type="match status" value="1"/>
</dbReference>
<dbReference type="NCBIfam" id="TIGR03100">
    <property type="entry name" value="hydr1_PEP"/>
    <property type="match status" value="1"/>
</dbReference>
<dbReference type="EMBL" id="FOUO01000001">
    <property type="protein sequence ID" value="SFM23712.1"/>
    <property type="molecule type" value="Genomic_DNA"/>
</dbReference>
<dbReference type="InterPro" id="IPR000073">
    <property type="entry name" value="AB_hydrolase_1"/>
</dbReference>
<organism evidence="2 3">
    <name type="scientific">Ectothiorhodospira mobilis</name>
    <dbReference type="NCBI Taxonomy" id="195064"/>
    <lineage>
        <taxon>Bacteria</taxon>
        <taxon>Pseudomonadati</taxon>
        <taxon>Pseudomonadota</taxon>
        <taxon>Gammaproteobacteria</taxon>
        <taxon>Chromatiales</taxon>
        <taxon>Ectothiorhodospiraceae</taxon>
        <taxon>Ectothiorhodospira</taxon>
    </lineage>
</organism>
<dbReference type="Gene3D" id="3.40.50.1820">
    <property type="entry name" value="alpha/beta hydrolase"/>
    <property type="match status" value="1"/>
</dbReference>
<sequence>MNPEAFLFHVGDDPLVGLVHAGDSGVRTGVLMVVGGPQYRVGSHRQFLLLARHLAAHGIPVMRFDSRGMGDSGGEARDFEHIDADIAAAVDAFLARAPQLERVVLWGLCDAASAALLYAWRDPRIAGLVLLNPWVRTEAGLARAYLRGYYRQRLLSPAFWGDLLRGRVDLRHSLVSLAGMLRRALARGRPQGANPGETVVDHDAPLPRRMAEGWRRFPGPILLILSGEDLTAAEFRQCASGDPAWRGLLEASRVTLRELPGANHTFSRREWREPVERWTREWVTRWPDVPRS</sequence>
<dbReference type="Pfam" id="PF12697">
    <property type="entry name" value="Abhydrolase_6"/>
    <property type="match status" value="1"/>
</dbReference>
<evidence type="ECO:0000313" key="3">
    <source>
        <dbReference type="Proteomes" id="UP000199556"/>
    </source>
</evidence>
<name>A0A1I4P7H2_ECTMO</name>
<dbReference type="SUPFAM" id="SSF53474">
    <property type="entry name" value="alpha/beta-Hydrolases"/>
    <property type="match status" value="1"/>
</dbReference>
<evidence type="ECO:0000259" key="1">
    <source>
        <dbReference type="Pfam" id="PF12697"/>
    </source>
</evidence>
<dbReference type="STRING" id="195064.SAMN05421721_10146"/>
<dbReference type="InterPro" id="IPR053145">
    <property type="entry name" value="AB_hydrolase_Est10"/>
</dbReference>
<dbReference type="InterPro" id="IPR029058">
    <property type="entry name" value="AB_hydrolase_fold"/>
</dbReference>
<dbReference type="Proteomes" id="UP000199556">
    <property type="component" value="Unassembled WGS sequence"/>
</dbReference>
<keyword evidence="3" id="KW-1185">Reference proteome</keyword>
<dbReference type="RefSeq" id="WP_090483198.1">
    <property type="nucleotide sequence ID" value="NZ_FOUO01000001.1"/>
</dbReference>
<evidence type="ECO:0000313" key="2">
    <source>
        <dbReference type="EMBL" id="SFM23712.1"/>
    </source>
</evidence>
<dbReference type="PANTHER" id="PTHR43265:SF1">
    <property type="entry name" value="ESTERASE ESTD"/>
    <property type="match status" value="1"/>
</dbReference>
<gene>
    <name evidence="2" type="ORF">SAMN05421721_10146</name>
</gene>
<feature type="domain" description="AB hydrolase-1" evidence="1">
    <location>
        <begin position="44"/>
        <end position="266"/>
    </location>
</feature>
<dbReference type="GO" id="GO:0052689">
    <property type="term" value="F:carboxylic ester hydrolase activity"/>
    <property type="evidence" value="ECO:0007669"/>
    <property type="project" value="TreeGrafter"/>
</dbReference>
<dbReference type="AlphaFoldDB" id="A0A1I4P7H2"/>
<dbReference type="OrthoDB" id="249225at2"/>
<keyword evidence="2" id="KW-0378">Hydrolase</keyword>
<dbReference type="InterPro" id="IPR017531">
    <property type="entry name" value="Hydrolase-1_PEP"/>
</dbReference>
<proteinExistence type="predicted"/>
<protein>
    <submittedName>
        <fullName evidence="2">Exosortase A system-associated hydrolase 1</fullName>
    </submittedName>
</protein>
<accession>A0A1I4P7H2</accession>
<reference evidence="2 3" key="1">
    <citation type="submission" date="2016-10" db="EMBL/GenBank/DDBJ databases">
        <authorList>
            <person name="de Groot N.N."/>
        </authorList>
    </citation>
    <scope>NUCLEOTIDE SEQUENCE [LARGE SCALE GENOMIC DNA]</scope>
    <source>
        <strain evidence="2 3">DSM 4180</strain>
    </source>
</reference>